<sequence length="308" mass="35265">MVLKVLKVLKADRNNELIEKASKLIDLLESSNSSSLSKADGKSWADIVKIKKTEPLIIKPKNQNQNSSVTKSVLTQKLCPADMAVSLAEVKEGANGRVMIHCQDKKSLENLKSNVERHLGAEYEIKVGKLNNPKIKIIDVNPDDLNDNGEFINKFLNQNLPDDSIQTDIKIIHKFKSNRSRGNNVNVIIELSPKQFNYLISNKHKVHMGWNSYQFFEFLSIIRCFRCWKFGHFSDKCESKNYVCPLCGGKHKKDQCNNTTNFKCSNCTYAKDIMKLNDIDVNHHVFDINCSCYLKQLTKSKEKVNYQF</sequence>
<dbReference type="GeneID" id="126890215"/>
<feature type="domain" description="CCHC-type" evidence="2">
    <location>
        <begin position="223"/>
        <end position="239"/>
    </location>
</feature>
<accession>A0ABM5KXV5</accession>
<organism evidence="3 4">
    <name type="scientific">Diabrotica virgifera virgifera</name>
    <name type="common">western corn rootworm</name>
    <dbReference type="NCBI Taxonomy" id="50390"/>
    <lineage>
        <taxon>Eukaryota</taxon>
        <taxon>Metazoa</taxon>
        <taxon>Ecdysozoa</taxon>
        <taxon>Arthropoda</taxon>
        <taxon>Hexapoda</taxon>
        <taxon>Insecta</taxon>
        <taxon>Pterygota</taxon>
        <taxon>Neoptera</taxon>
        <taxon>Endopterygota</taxon>
        <taxon>Coleoptera</taxon>
        <taxon>Polyphaga</taxon>
        <taxon>Cucujiformia</taxon>
        <taxon>Chrysomeloidea</taxon>
        <taxon>Chrysomelidae</taxon>
        <taxon>Galerucinae</taxon>
        <taxon>Diabroticina</taxon>
        <taxon>Diabroticites</taxon>
        <taxon>Diabrotica</taxon>
    </lineage>
</organism>
<evidence type="ECO:0000313" key="3">
    <source>
        <dbReference type="EnsemblMetazoa" id="XP_050515026.1"/>
    </source>
</evidence>
<keyword evidence="1" id="KW-0479">Metal-binding</keyword>
<keyword evidence="4" id="KW-1185">Reference proteome</keyword>
<dbReference type="RefSeq" id="XP_050515026.1">
    <property type="nucleotide sequence ID" value="XM_050659069.1"/>
</dbReference>
<dbReference type="Proteomes" id="UP001652700">
    <property type="component" value="Unplaced"/>
</dbReference>
<evidence type="ECO:0000313" key="4">
    <source>
        <dbReference type="Proteomes" id="UP001652700"/>
    </source>
</evidence>
<evidence type="ECO:0000259" key="2">
    <source>
        <dbReference type="PROSITE" id="PS50158"/>
    </source>
</evidence>
<reference evidence="3" key="1">
    <citation type="submission" date="2025-05" db="UniProtKB">
        <authorList>
            <consortium name="EnsemblMetazoa"/>
        </authorList>
    </citation>
    <scope>IDENTIFICATION</scope>
</reference>
<dbReference type="EnsemblMetazoa" id="XM_050659069.1">
    <property type="protein sequence ID" value="XP_050515026.1"/>
    <property type="gene ID" value="LOC126890215"/>
</dbReference>
<keyword evidence="1" id="KW-0862">Zinc</keyword>
<keyword evidence="1" id="KW-0863">Zinc-finger</keyword>
<dbReference type="InterPro" id="IPR001878">
    <property type="entry name" value="Znf_CCHC"/>
</dbReference>
<evidence type="ECO:0000256" key="1">
    <source>
        <dbReference type="PROSITE-ProRule" id="PRU00047"/>
    </source>
</evidence>
<proteinExistence type="predicted"/>
<protein>
    <recommendedName>
        <fullName evidence="2">CCHC-type domain-containing protein</fullName>
    </recommendedName>
</protein>
<name>A0ABM5KXV5_DIAVI</name>
<dbReference type="InterPro" id="IPR036875">
    <property type="entry name" value="Znf_CCHC_sf"/>
</dbReference>
<dbReference type="SUPFAM" id="SSF57756">
    <property type="entry name" value="Retrovirus zinc finger-like domains"/>
    <property type="match status" value="1"/>
</dbReference>
<dbReference type="PROSITE" id="PS50158">
    <property type="entry name" value="ZF_CCHC"/>
    <property type="match status" value="1"/>
</dbReference>